<keyword evidence="5" id="KW-0464">Manganese</keyword>
<dbReference type="PANTHER" id="PTHR43226:SF4">
    <property type="entry name" value="XAA-PRO AMINOPEPTIDASE 3"/>
    <property type="match status" value="1"/>
</dbReference>
<dbReference type="GO" id="GO:0070006">
    <property type="term" value="F:metalloaminopeptidase activity"/>
    <property type="evidence" value="ECO:0007669"/>
    <property type="project" value="InterPro"/>
</dbReference>
<dbReference type="GO" id="GO:0005739">
    <property type="term" value="C:mitochondrion"/>
    <property type="evidence" value="ECO:0007669"/>
    <property type="project" value="TreeGrafter"/>
</dbReference>
<dbReference type="PANTHER" id="PTHR43226">
    <property type="entry name" value="XAA-PRO AMINOPEPTIDASE 3"/>
    <property type="match status" value="1"/>
</dbReference>
<evidence type="ECO:0000256" key="1">
    <source>
        <dbReference type="ARBA" id="ARBA00001936"/>
    </source>
</evidence>
<accession>A0A261XVL6</accession>
<comment type="caution">
    <text evidence="7">The sequence shown here is derived from an EMBL/GenBank/DDBJ whole genome shotgun (WGS) entry which is preliminary data.</text>
</comment>
<dbReference type="OrthoDB" id="4215474at2759"/>
<name>A0A261XVL6_9FUNG</name>
<gene>
    <name evidence="7" type="ORF">BZG36_04831</name>
</gene>
<protein>
    <recommendedName>
        <fullName evidence="6">Aminopeptidase P N-terminal domain-containing protein</fullName>
    </recommendedName>
</protein>
<dbReference type="InterPro" id="IPR000994">
    <property type="entry name" value="Pept_M24"/>
</dbReference>
<dbReference type="Gene3D" id="3.90.230.10">
    <property type="entry name" value="Creatinase/methionine aminopeptidase superfamily"/>
    <property type="match status" value="1"/>
</dbReference>
<dbReference type="Proteomes" id="UP000242875">
    <property type="component" value="Unassembled WGS sequence"/>
</dbReference>
<dbReference type="SUPFAM" id="SSF53092">
    <property type="entry name" value="Creatinase/prolidase N-terminal domain"/>
    <property type="match status" value="1"/>
</dbReference>
<dbReference type="InterPro" id="IPR036005">
    <property type="entry name" value="Creatinase/aminopeptidase-like"/>
</dbReference>
<dbReference type="InterPro" id="IPR029149">
    <property type="entry name" value="Creatin/AminoP/Spt16_N"/>
</dbReference>
<feature type="domain" description="Aminopeptidase P N-terminal" evidence="6">
    <location>
        <begin position="69"/>
        <end position="205"/>
    </location>
</feature>
<dbReference type="SMART" id="SM01011">
    <property type="entry name" value="AMP_N"/>
    <property type="match status" value="1"/>
</dbReference>
<keyword evidence="3" id="KW-0479">Metal-binding</keyword>
<comment type="similarity">
    <text evidence="2">Belongs to the peptidase M24B family.</text>
</comment>
<dbReference type="Gene3D" id="3.40.350.10">
    <property type="entry name" value="Creatinase/prolidase N-terminal domain"/>
    <property type="match status" value="1"/>
</dbReference>
<dbReference type="SUPFAM" id="SSF55920">
    <property type="entry name" value="Creatinase/aminopeptidase"/>
    <property type="match status" value="1"/>
</dbReference>
<dbReference type="Pfam" id="PF00557">
    <property type="entry name" value="Peptidase_M24"/>
    <property type="match status" value="1"/>
</dbReference>
<evidence type="ECO:0000313" key="7">
    <source>
        <dbReference type="EMBL" id="OZJ02425.1"/>
    </source>
</evidence>
<keyword evidence="8" id="KW-1185">Reference proteome</keyword>
<evidence type="ECO:0000256" key="5">
    <source>
        <dbReference type="ARBA" id="ARBA00023211"/>
    </source>
</evidence>
<evidence type="ECO:0000259" key="6">
    <source>
        <dbReference type="SMART" id="SM01011"/>
    </source>
</evidence>
<evidence type="ECO:0000256" key="3">
    <source>
        <dbReference type="ARBA" id="ARBA00022723"/>
    </source>
</evidence>
<evidence type="ECO:0000256" key="2">
    <source>
        <dbReference type="ARBA" id="ARBA00008766"/>
    </source>
</evidence>
<dbReference type="AlphaFoldDB" id="A0A261XVL6"/>
<organism evidence="7 8">
    <name type="scientific">Bifiguratus adelaidae</name>
    <dbReference type="NCBI Taxonomy" id="1938954"/>
    <lineage>
        <taxon>Eukaryota</taxon>
        <taxon>Fungi</taxon>
        <taxon>Fungi incertae sedis</taxon>
        <taxon>Mucoromycota</taxon>
        <taxon>Mucoromycotina</taxon>
        <taxon>Endogonomycetes</taxon>
        <taxon>Endogonales</taxon>
        <taxon>Endogonales incertae sedis</taxon>
        <taxon>Bifiguratus</taxon>
    </lineage>
</organism>
<dbReference type="InterPro" id="IPR052433">
    <property type="entry name" value="X-Pro_dipept-like"/>
</dbReference>
<dbReference type="Pfam" id="PF05195">
    <property type="entry name" value="AMP_N"/>
    <property type="match status" value="1"/>
</dbReference>
<evidence type="ECO:0000313" key="8">
    <source>
        <dbReference type="Proteomes" id="UP000242875"/>
    </source>
</evidence>
<dbReference type="GO" id="GO:0030145">
    <property type="term" value="F:manganese ion binding"/>
    <property type="evidence" value="ECO:0007669"/>
    <property type="project" value="InterPro"/>
</dbReference>
<comment type="cofactor">
    <cofactor evidence="1">
        <name>Mn(2+)</name>
        <dbReference type="ChEBI" id="CHEBI:29035"/>
    </cofactor>
</comment>
<dbReference type="InterPro" id="IPR007865">
    <property type="entry name" value="Aminopep_P_N"/>
</dbReference>
<dbReference type="GO" id="GO:0006508">
    <property type="term" value="P:proteolysis"/>
    <property type="evidence" value="ECO:0007669"/>
    <property type="project" value="TreeGrafter"/>
</dbReference>
<sequence>MLRQSLAVHRAGTALFVRRTIEPQHALNHTRSFFHKADASKVAQKQTFGQPTWRTHPELVKEGEMTPGLSKMEYELRRTKLMASLPYNSVVVCLGYKTRYMSQRVFYPFHQNTDFYYLTGFNEPDSAVILEHDNSERGYKMTMFVPPKTAEAELWDGPRTGLEGVKEMFDADEAFESSRFLYRLKDILDQYQHVFVDMPPTAPSILSKEFLKRLTEERAAEAALMRKSGEISAKSFIQTMKFTDPSKSEHQLWAKLDYECRMRGSSMLAYVPVVAGGKNALSMHYVRNDMPLRDGDLVLLDGGGEYAGYASDITRTWPVNGTFSPAQKQLYQAVLNVQKKCIK</sequence>
<feature type="non-terminal residue" evidence="7">
    <location>
        <position position="343"/>
    </location>
</feature>
<reference evidence="7 8" key="1">
    <citation type="journal article" date="2017" name="Mycologia">
        <title>Bifiguratus adelaidae, gen. et sp. nov., a new member of Mucoromycotina in endophytic and soil-dwelling habitats.</title>
        <authorList>
            <person name="Torres-Cruz T.J."/>
            <person name="Billingsley Tobias T.L."/>
            <person name="Almatruk M."/>
            <person name="Hesse C."/>
            <person name="Kuske C.R."/>
            <person name="Desiro A."/>
            <person name="Benucci G.M."/>
            <person name="Bonito G."/>
            <person name="Stajich J.E."/>
            <person name="Dunlap C."/>
            <person name="Arnold A.E."/>
            <person name="Porras-Alfaro A."/>
        </authorList>
    </citation>
    <scope>NUCLEOTIDE SEQUENCE [LARGE SCALE GENOMIC DNA]</scope>
    <source>
        <strain evidence="7 8">AZ0501</strain>
    </source>
</reference>
<proteinExistence type="inferred from homology"/>
<dbReference type="EMBL" id="MVBO01000153">
    <property type="protein sequence ID" value="OZJ02425.1"/>
    <property type="molecule type" value="Genomic_DNA"/>
</dbReference>
<keyword evidence="4" id="KW-0378">Hydrolase</keyword>
<evidence type="ECO:0000256" key="4">
    <source>
        <dbReference type="ARBA" id="ARBA00022801"/>
    </source>
</evidence>